<feature type="non-terminal residue" evidence="1">
    <location>
        <position position="59"/>
    </location>
</feature>
<name>A0ACA9N1G2_9GLOM</name>
<evidence type="ECO:0000313" key="2">
    <source>
        <dbReference type="Proteomes" id="UP000789920"/>
    </source>
</evidence>
<protein>
    <submittedName>
        <fullName evidence="1">16612_t:CDS:1</fullName>
    </submittedName>
</protein>
<proteinExistence type="predicted"/>
<dbReference type="EMBL" id="CAJVQC010010913">
    <property type="protein sequence ID" value="CAG8621972.1"/>
    <property type="molecule type" value="Genomic_DNA"/>
</dbReference>
<feature type="non-terminal residue" evidence="1">
    <location>
        <position position="1"/>
    </location>
</feature>
<accession>A0ACA9N1G2</accession>
<dbReference type="Proteomes" id="UP000789920">
    <property type="component" value="Unassembled WGS sequence"/>
</dbReference>
<evidence type="ECO:0000313" key="1">
    <source>
        <dbReference type="EMBL" id="CAG8621972.1"/>
    </source>
</evidence>
<comment type="caution">
    <text evidence="1">The sequence shown here is derived from an EMBL/GenBank/DDBJ whole genome shotgun (WGS) entry which is preliminary data.</text>
</comment>
<sequence length="59" mass="6833">RKRKQIPESDQEDKEYKTIQSQKILQDAELNINESSKTKGRKYGICNKGGHNAYTCFRG</sequence>
<keyword evidence="2" id="KW-1185">Reference proteome</keyword>
<gene>
    <name evidence="1" type="ORF">RPERSI_LOCUS6750</name>
</gene>
<reference evidence="1" key="1">
    <citation type="submission" date="2021-06" db="EMBL/GenBank/DDBJ databases">
        <authorList>
            <person name="Kallberg Y."/>
            <person name="Tangrot J."/>
            <person name="Rosling A."/>
        </authorList>
    </citation>
    <scope>NUCLEOTIDE SEQUENCE</scope>
    <source>
        <strain evidence="1">MA461A</strain>
    </source>
</reference>
<organism evidence="1 2">
    <name type="scientific">Racocetra persica</name>
    <dbReference type="NCBI Taxonomy" id="160502"/>
    <lineage>
        <taxon>Eukaryota</taxon>
        <taxon>Fungi</taxon>
        <taxon>Fungi incertae sedis</taxon>
        <taxon>Mucoromycota</taxon>
        <taxon>Glomeromycotina</taxon>
        <taxon>Glomeromycetes</taxon>
        <taxon>Diversisporales</taxon>
        <taxon>Gigasporaceae</taxon>
        <taxon>Racocetra</taxon>
    </lineage>
</organism>